<reference evidence="1" key="1">
    <citation type="journal article" date="2014" name="Front. Microbiol.">
        <title>High frequency of phylogenetically diverse reductive dehalogenase-homologous genes in deep subseafloor sedimentary metagenomes.</title>
        <authorList>
            <person name="Kawai M."/>
            <person name="Futagami T."/>
            <person name="Toyoda A."/>
            <person name="Takaki Y."/>
            <person name="Nishi S."/>
            <person name="Hori S."/>
            <person name="Arai W."/>
            <person name="Tsubouchi T."/>
            <person name="Morono Y."/>
            <person name="Uchiyama I."/>
            <person name="Ito T."/>
            <person name="Fujiyama A."/>
            <person name="Inagaki F."/>
            <person name="Takami H."/>
        </authorList>
    </citation>
    <scope>NUCLEOTIDE SEQUENCE</scope>
    <source>
        <strain evidence="1">Expedition CK06-06</strain>
    </source>
</reference>
<protein>
    <submittedName>
        <fullName evidence="1">Uncharacterized protein</fullName>
    </submittedName>
</protein>
<organism evidence="1">
    <name type="scientific">marine sediment metagenome</name>
    <dbReference type="NCBI Taxonomy" id="412755"/>
    <lineage>
        <taxon>unclassified sequences</taxon>
        <taxon>metagenomes</taxon>
        <taxon>ecological metagenomes</taxon>
    </lineage>
</organism>
<proteinExistence type="predicted"/>
<feature type="non-terminal residue" evidence="1">
    <location>
        <position position="1"/>
    </location>
</feature>
<accession>X1V5T6</accession>
<evidence type="ECO:0000313" key="1">
    <source>
        <dbReference type="EMBL" id="GAJ11147.1"/>
    </source>
</evidence>
<dbReference type="AlphaFoldDB" id="X1V5T6"/>
<comment type="caution">
    <text evidence="1">The sequence shown here is derived from an EMBL/GenBank/DDBJ whole genome shotgun (WGS) entry which is preliminary data.</text>
</comment>
<name>X1V5T6_9ZZZZ</name>
<dbReference type="EMBL" id="BARW01033566">
    <property type="protein sequence ID" value="GAJ11147.1"/>
    <property type="molecule type" value="Genomic_DNA"/>
</dbReference>
<gene>
    <name evidence="1" type="ORF">S12H4_52840</name>
</gene>
<sequence length="129" mass="14085">TEQIRNVVREEVAQVAGGSKKPEDMVDDLVNALTMGDRLREKLGLTGGIGRFLPAQGGDSGLRTDLVKALLEDERERLKISQDHEAAAQRNQHLGTLADTMKEHLGDFATAAMAAVNEVIYSYLLRIPS</sequence>